<feature type="compositionally biased region" description="Low complexity" evidence="2">
    <location>
        <begin position="7"/>
        <end position="19"/>
    </location>
</feature>
<dbReference type="GeneID" id="25314825"/>
<evidence type="ECO:0000256" key="1">
    <source>
        <dbReference type="SAM" id="Coils"/>
    </source>
</evidence>
<gene>
    <name evidence="3" type="ORF">T310_2474</name>
</gene>
<dbReference type="EMBL" id="LASV01000100">
    <property type="protein sequence ID" value="KKA23505.1"/>
    <property type="molecule type" value="Genomic_DNA"/>
</dbReference>
<feature type="compositionally biased region" description="Polar residues" evidence="2">
    <location>
        <begin position="87"/>
        <end position="98"/>
    </location>
</feature>
<dbReference type="PANTHER" id="PTHR38701">
    <property type="entry name" value="CHROMOSOME 8, WHOLE GENOME SHOTGUN SEQUENCE"/>
    <property type="match status" value="1"/>
</dbReference>
<comment type="caution">
    <text evidence="3">The sequence shown here is derived from an EMBL/GenBank/DDBJ whole genome shotgun (WGS) entry which is preliminary data.</text>
</comment>
<organism evidence="3 4">
    <name type="scientific">Rasamsonia emersonii (strain ATCC 16479 / CBS 393.64 / IMI 116815)</name>
    <dbReference type="NCBI Taxonomy" id="1408163"/>
    <lineage>
        <taxon>Eukaryota</taxon>
        <taxon>Fungi</taxon>
        <taxon>Dikarya</taxon>
        <taxon>Ascomycota</taxon>
        <taxon>Pezizomycotina</taxon>
        <taxon>Eurotiomycetes</taxon>
        <taxon>Eurotiomycetidae</taxon>
        <taxon>Eurotiales</taxon>
        <taxon>Trichocomaceae</taxon>
        <taxon>Rasamsonia</taxon>
    </lineage>
</organism>
<proteinExistence type="predicted"/>
<feature type="region of interest" description="Disordered" evidence="2">
    <location>
        <begin position="1"/>
        <end position="402"/>
    </location>
</feature>
<feature type="compositionally biased region" description="Polar residues" evidence="2">
    <location>
        <begin position="263"/>
        <end position="284"/>
    </location>
</feature>
<evidence type="ECO:0000256" key="2">
    <source>
        <dbReference type="SAM" id="MobiDB-lite"/>
    </source>
</evidence>
<feature type="coiled-coil region" evidence="1">
    <location>
        <begin position="420"/>
        <end position="447"/>
    </location>
</feature>
<dbReference type="PANTHER" id="PTHR38701:SF1">
    <property type="entry name" value="UP-REGULATED DURING SEPTATION PROTEIN 1 DOMAIN-CONTAINING PROTEIN"/>
    <property type="match status" value="1"/>
</dbReference>
<keyword evidence="4" id="KW-1185">Reference proteome</keyword>
<dbReference type="OrthoDB" id="2555519at2759"/>
<reference evidence="3 4" key="1">
    <citation type="submission" date="2015-04" db="EMBL/GenBank/DDBJ databases">
        <authorList>
            <person name="Heijne W.H."/>
            <person name="Fedorova N.D."/>
            <person name="Nierman W.C."/>
            <person name="Vollebregt A.W."/>
            <person name="Zhao Z."/>
            <person name="Wu L."/>
            <person name="Kumar M."/>
            <person name="Stam H."/>
            <person name="van den Berg M.A."/>
            <person name="Pel H.J."/>
        </authorList>
    </citation>
    <scope>NUCLEOTIDE SEQUENCE [LARGE SCALE GENOMIC DNA]</scope>
    <source>
        <strain evidence="3 4">CBS 393.64</strain>
    </source>
</reference>
<keyword evidence="1" id="KW-0175">Coiled coil</keyword>
<sequence>MRDQFRRSPVSRPAVPAPSMNTDKQNNGAPAKPFTPTLSAAFRTANKNSHPLTPRLAGAGGHQTPKKISHTDTASPLPHRDDGPTYLSANITPRSGSRNSRRDGALSSPENTPTGAQQVSQTSRPTLPLAAGGYHRTERSPVRGSGKPEPARPTRAKSVTGDNLTPRVASRPNSSCESSGGSPMFFHADDARSSVSSYETETRPRSYIKSSQGSTFLYADGTRDDESQDNLSRTPSTNKRRSTGSSRAPAAATNHPDVLPRLKSSQLSEPESRPSADSTLQPSPNIDDVTESKSRQSSPAPNLAEQVARPSCPIGQQLSHRKSCSLDSTPNVASPRGGGRRASPIISSSFLPPEVLNGGQTPNLSPRVVSNNSSDPAEPHGSSFPLAQSPIKIEGPTSHTDEQAVNARTARKILDLEISNSSLLAINRTLERELRKQNAELRRYRRLSRAGRLSIDPLSPFYLWRWIVYGHDNESSAEGEDGTGSPNSSADRDTRVRASDEKRFLLDLAKHQELLADSQKMNQSLKRCLGWTEELIREGKKALEYHVHVNDVEIGGRVLAPDEVGEEVTSGRALLSPAAEIQEALEAENSELLHQ</sequence>
<dbReference type="Proteomes" id="UP000053958">
    <property type="component" value="Unassembled WGS sequence"/>
</dbReference>
<feature type="compositionally biased region" description="Polar residues" evidence="2">
    <location>
        <begin position="108"/>
        <end position="125"/>
    </location>
</feature>
<dbReference type="AlphaFoldDB" id="A0A0F4YZG3"/>
<accession>A0A0F4YZG3</accession>
<dbReference type="STRING" id="1408163.A0A0F4YZG3"/>
<feature type="compositionally biased region" description="Polar residues" evidence="2">
    <location>
        <begin position="171"/>
        <end position="181"/>
    </location>
</feature>
<dbReference type="RefSeq" id="XP_013330117.1">
    <property type="nucleotide sequence ID" value="XM_013474663.1"/>
</dbReference>
<name>A0A0F4YZG3_RASE3</name>
<evidence type="ECO:0000313" key="3">
    <source>
        <dbReference type="EMBL" id="KKA23505.1"/>
    </source>
</evidence>
<evidence type="ECO:0000313" key="4">
    <source>
        <dbReference type="Proteomes" id="UP000053958"/>
    </source>
</evidence>
<feature type="region of interest" description="Disordered" evidence="2">
    <location>
        <begin position="474"/>
        <end position="496"/>
    </location>
</feature>
<feature type="compositionally biased region" description="Polar residues" evidence="2">
    <location>
        <begin position="358"/>
        <end position="375"/>
    </location>
</feature>
<protein>
    <submittedName>
        <fullName evidence="3">Uncharacterized protein</fullName>
    </submittedName>
</protein>